<dbReference type="PIRSF" id="PIRSF007531">
    <property type="entry name" value="CPT"/>
    <property type="match status" value="1"/>
</dbReference>
<dbReference type="Gene3D" id="3.40.50.300">
    <property type="entry name" value="P-loop containing nucleotide triphosphate hydrolases"/>
    <property type="match status" value="1"/>
</dbReference>
<protein>
    <submittedName>
        <fullName evidence="1">AAA family ATPase</fullName>
    </submittedName>
</protein>
<dbReference type="InterPro" id="IPR027417">
    <property type="entry name" value="P-loop_NTPase"/>
</dbReference>
<evidence type="ECO:0000313" key="2">
    <source>
        <dbReference type="Proteomes" id="UP000825679"/>
    </source>
</evidence>
<dbReference type="InterPro" id="IPR012853">
    <property type="entry name" value="CPT"/>
</dbReference>
<accession>A0ABX8Z4J3</accession>
<dbReference type="SUPFAM" id="SSF52540">
    <property type="entry name" value="P-loop containing nucleoside triphosphate hydrolases"/>
    <property type="match status" value="1"/>
</dbReference>
<gene>
    <name evidence="1" type="ORF">K4H28_14650</name>
</gene>
<sequence>MSLPQVIILNGTSSSGKTSIAKALQELLPQQYLNFSIDSILYALPETDLQLMKQGKTITRAGYDWPSLVRGYHYCLPALLQAGCHLLIDNAWCDRNEKRELLTELAGYSVALIGVQCDIEVAQAREQARGDRAIGLVEWQAPIVHQDMTYDLDIDTTSIEPQALAIKLCDQIRHQAMWRGAVETLEHLNIYN</sequence>
<evidence type="ECO:0000313" key="1">
    <source>
        <dbReference type="EMBL" id="QZA77502.1"/>
    </source>
</evidence>
<organism evidence="1 2">
    <name type="scientific">Deefgea tanakiae</name>
    <dbReference type="NCBI Taxonomy" id="2865840"/>
    <lineage>
        <taxon>Bacteria</taxon>
        <taxon>Pseudomonadati</taxon>
        <taxon>Pseudomonadota</taxon>
        <taxon>Betaproteobacteria</taxon>
        <taxon>Neisseriales</taxon>
        <taxon>Chitinibacteraceae</taxon>
        <taxon>Deefgea</taxon>
    </lineage>
</organism>
<keyword evidence="2" id="KW-1185">Reference proteome</keyword>
<proteinExistence type="predicted"/>
<dbReference type="EMBL" id="CP081150">
    <property type="protein sequence ID" value="QZA77502.1"/>
    <property type="molecule type" value="Genomic_DNA"/>
</dbReference>
<reference evidence="1 2" key="1">
    <citation type="submission" date="2021-08" db="EMBL/GenBank/DDBJ databases">
        <title>complete genome sequencing of Deefgea sp. D25.</title>
        <authorList>
            <person name="Bae J.-W."/>
            <person name="Gim D.-H."/>
        </authorList>
    </citation>
    <scope>NUCLEOTIDE SEQUENCE [LARGE SCALE GENOMIC DNA]</scope>
    <source>
        <strain evidence="1 2">D25</strain>
    </source>
</reference>
<dbReference type="Pfam" id="PF07931">
    <property type="entry name" value="CPT"/>
    <property type="match status" value="1"/>
</dbReference>
<dbReference type="Proteomes" id="UP000825679">
    <property type="component" value="Chromosome"/>
</dbReference>
<dbReference type="RefSeq" id="WP_221005883.1">
    <property type="nucleotide sequence ID" value="NZ_CP081150.1"/>
</dbReference>
<name>A0ABX8Z4J3_9NEIS</name>